<reference evidence="1" key="1">
    <citation type="submission" date="2020-11" db="EMBL/GenBank/DDBJ databases">
        <authorList>
            <person name="Tran Van P."/>
        </authorList>
    </citation>
    <scope>NUCLEOTIDE SEQUENCE</scope>
</reference>
<name>A0A7R8ZIL8_9CRUS</name>
<proteinExistence type="predicted"/>
<sequence length="242" mass="26281">MVEKLYVGQPMTKRLVINFEGEIMLRQTPRGELQTDVVSSAGVSRSLGPASRFPENSSTCCYALFRFTKPLELSAHPSLSSNHGRCHGSNSASIDSGPSATESSGKKWLTIAIIAIGLLVTVCNARLEAVPNSRKSDAVGHGFPSLSKQQMEMVTIIKNMVSRFPPKEKLELRRALERQAQAPVPQITGFSKGLIPDEIQNLLNAINGLPLPDPIKILLITLLLPIILPGIPVFLVLRLLGL</sequence>
<evidence type="ECO:0000313" key="1">
    <source>
        <dbReference type="EMBL" id="CAD7225146.1"/>
    </source>
</evidence>
<dbReference type="EMBL" id="OB660511">
    <property type="protein sequence ID" value="CAD7225146.1"/>
    <property type="molecule type" value="Genomic_DNA"/>
</dbReference>
<gene>
    <name evidence="1" type="ORF">CTOB1V02_LOCUS3092</name>
</gene>
<accession>A0A7R8ZIL8</accession>
<protein>
    <submittedName>
        <fullName evidence="1">Uncharacterized protein</fullName>
    </submittedName>
</protein>
<organism evidence="1">
    <name type="scientific">Cyprideis torosa</name>
    <dbReference type="NCBI Taxonomy" id="163714"/>
    <lineage>
        <taxon>Eukaryota</taxon>
        <taxon>Metazoa</taxon>
        <taxon>Ecdysozoa</taxon>
        <taxon>Arthropoda</taxon>
        <taxon>Crustacea</taxon>
        <taxon>Oligostraca</taxon>
        <taxon>Ostracoda</taxon>
        <taxon>Podocopa</taxon>
        <taxon>Podocopida</taxon>
        <taxon>Cytherocopina</taxon>
        <taxon>Cytheroidea</taxon>
        <taxon>Cytherideidae</taxon>
        <taxon>Cyprideis</taxon>
    </lineage>
</organism>
<dbReference type="AlphaFoldDB" id="A0A7R8ZIL8"/>